<dbReference type="EMBL" id="VUMS01000010">
    <property type="protein sequence ID" value="MST66449.1"/>
    <property type="molecule type" value="Genomic_DNA"/>
</dbReference>
<keyword evidence="1 9" id="KW-0963">Cytoplasm</keyword>
<keyword evidence="2 9" id="KW-0808">Transferase</keyword>
<keyword evidence="7 9" id="KW-0173">Coenzyme A biosynthesis</keyword>
<dbReference type="PRINTS" id="PR01020">
    <property type="entry name" value="LPSBIOSNTHSS"/>
</dbReference>
<evidence type="ECO:0000256" key="3">
    <source>
        <dbReference type="ARBA" id="ARBA00022695"/>
    </source>
</evidence>
<dbReference type="NCBIfam" id="TIGR01510">
    <property type="entry name" value="coaD_prev_kdtB"/>
    <property type="match status" value="1"/>
</dbReference>
<keyword evidence="12" id="KW-1185">Reference proteome</keyword>
<feature type="domain" description="Cytidyltransferase-like" evidence="10">
    <location>
        <begin position="5"/>
        <end position="133"/>
    </location>
</feature>
<dbReference type="EC" id="2.7.7.3" evidence="9"/>
<keyword evidence="3 9" id="KW-0548">Nucleotidyltransferase</keyword>
<evidence type="ECO:0000259" key="10">
    <source>
        <dbReference type="Pfam" id="PF01467"/>
    </source>
</evidence>
<comment type="pathway">
    <text evidence="9">Cofactor biosynthesis; coenzyme A biosynthesis; CoA from (R)-pantothenate: step 4/5.</text>
</comment>
<feature type="binding site" evidence="9">
    <location>
        <begin position="9"/>
        <end position="10"/>
    </location>
    <ligand>
        <name>ATP</name>
        <dbReference type="ChEBI" id="CHEBI:30616"/>
    </ligand>
</feature>
<dbReference type="InterPro" id="IPR014729">
    <property type="entry name" value="Rossmann-like_a/b/a_fold"/>
</dbReference>
<evidence type="ECO:0000313" key="12">
    <source>
        <dbReference type="Proteomes" id="UP000440513"/>
    </source>
</evidence>
<dbReference type="CDD" id="cd02163">
    <property type="entry name" value="PPAT"/>
    <property type="match status" value="1"/>
</dbReference>
<dbReference type="GO" id="GO:0005737">
    <property type="term" value="C:cytoplasm"/>
    <property type="evidence" value="ECO:0007669"/>
    <property type="project" value="UniProtKB-SubCell"/>
</dbReference>
<dbReference type="Pfam" id="PF01467">
    <property type="entry name" value="CTP_transf_like"/>
    <property type="match status" value="1"/>
</dbReference>
<reference evidence="11 12" key="1">
    <citation type="submission" date="2019-08" db="EMBL/GenBank/DDBJ databases">
        <title>In-depth cultivation of the pig gut microbiome towards novel bacterial diversity and tailored functional studies.</title>
        <authorList>
            <person name="Wylensek D."/>
            <person name="Hitch T.C.A."/>
            <person name="Clavel T."/>
        </authorList>
    </citation>
    <scope>NUCLEOTIDE SEQUENCE [LARGE SCALE GENOMIC DNA]</scope>
    <source>
        <strain evidence="11 12">BSM-380-WT-5A</strain>
    </source>
</reference>
<gene>
    <name evidence="9 11" type="primary">coaD</name>
    <name evidence="11" type="ORF">FYJ57_06815</name>
</gene>
<feature type="binding site" evidence="9">
    <location>
        <position position="41"/>
    </location>
    <ligand>
        <name>substrate</name>
    </ligand>
</feature>
<dbReference type="GO" id="GO:0015937">
    <property type="term" value="P:coenzyme A biosynthetic process"/>
    <property type="evidence" value="ECO:0007669"/>
    <property type="project" value="UniProtKB-UniRule"/>
</dbReference>
<keyword evidence="5 9" id="KW-0067">ATP-binding</keyword>
<evidence type="ECO:0000256" key="5">
    <source>
        <dbReference type="ARBA" id="ARBA00022840"/>
    </source>
</evidence>
<dbReference type="GO" id="GO:0004595">
    <property type="term" value="F:pantetheine-phosphate adenylyltransferase activity"/>
    <property type="evidence" value="ECO:0007669"/>
    <property type="project" value="UniProtKB-UniRule"/>
</dbReference>
<feature type="binding site" evidence="9">
    <location>
        <position position="98"/>
    </location>
    <ligand>
        <name>ATP</name>
        <dbReference type="ChEBI" id="CHEBI:30616"/>
    </ligand>
</feature>
<dbReference type="PANTHER" id="PTHR21342">
    <property type="entry name" value="PHOSPHOPANTETHEINE ADENYLYLTRANSFERASE"/>
    <property type="match status" value="1"/>
</dbReference>
<comment type="function">
    <text evidence="9">Reversibly transfers an adenylyl group from ATP to 4'-phosphopantetheine, yielding dephospho-CoA (dPCoA) and pyrophosphate.</text>
</comment>
<protein>
    <recommendedName>
        <fullName evidence="9">Phosphopantetheine adenylyltransferase</fullName>
        <ecNumber evidence="9">2.7.7.3</ecNumber>
    </recommendedName>
    <alternativeName>
        <fullName evidence="9">Dephospho-CoA pyrophosphorylase</fullName>
    </alternativeName>
    <alternativeName>
        <fullName evidence="9">Pantetheine-phosphate adenylyltransferase</fullName>
        <shortName evidence="9">PPAT</shortName>
    </alternativeName>
</protein>
<dbReference type="RefSeq" id="WP_118315998.1">
    <property type="nucleotide sequence ID" value="NZ_JBQHQP010000001.1"/>
</dbReference>
<comment type="cofactor">
    <cofactor evidence="9">
        <name>Mg(2+)</name>
        <dbReference type="ChEBI" id="CHEBI:18420"/>
    </cofactor>
</comment>
<name>A0A7X2P2Q6_9FIRM</name>
<accession>A0A7X2P2Q6</accession>
<feature type="binding site" evidence="9">
    <location>
        <position position="9"/>
    </location>
    <ligand>
        <name>substrate</name>
    </ligand>
</feature>
<dbReference type="InterPro" id="IPR001980">
    <property type="entry name" value="PPAT"/>
</dbReference>
<evidence type="ECO:0000256" key="8">
    <source>
        <dbReference type="ARBA" id="ARBA00029346"/>
    </source>
</evidence>
<evidence type="ECO:0000256" key="6">
    <source>
        <dbReference type="ARBA" id="ARBA00022842"/>
    </source>
</evidence>
<feature type="binding site" evidence="9">
    <location>
        <position position="87"/>
    </location>
    <ligand>
        <name>substrate</name>
    </ligand>
</feature>
<dbReference type="HAMAP" id="MF_00151">
    <property type="entry name" value="PPAT_bact"/>
    <property type="match status" value="1"/>
</dbReference>
<keyword evidence="6 9" id="KW-0460">Magnesium</keyword>
<feature type="binding site" evidence="9">
    <location>
        <begin position="123"/>
        <end position="129"/>
    </location>
    <ligand>
        <name>ATP</name>
        <dbReference type="ChEBI" id="CHEBI:30616"/>
    </ligand>
</feature>
<dbReference type="GO" id="GO:0005524">
    <property type="term" value="F:ATP binding"/>
    <property type="evidence" value="ECO:0007669"/>
    <property type="project" value="UniProtKB-KW"/>
</dbReference>
<evidence type="ECO:0000256" key="9">
    <source>
        <dbReference type="HAMAP-Rule" id="MF_00151"/>
    </source>
</evidence>
<dbReference type="UniPathway" id="UPA00241">
    <property type="reaction ID" value="UER00355"/>
</dbReference>
<dbReference type="SUPFAM" id="SSF52374">
    <property type="entry name" value="Nucleotidylyl transferase"/>
    <property type="match status" value="1"/>
</dbReference>
<comment type="subcellular location">
    <subcellularLocation>
        <location evidence="9">Cytoplasm</location>
    </subcellularLocation>
</comment>
<dbReference type="Proteomes" id="UP000440513">
    <property type="component" value="Unassembled WGS sequence"/>
</dbReference>
<evidence type="ECO:0000313" key="11">
    <source>
        <dbReference type="EMBL" id="MST66449.1"/>
    </source>
</evidence>
<feature type="binding site" evidence="9">
    <location>
        <position position="73"/>
    </location>
    <ligand>
        <name>substrate</name>
    </ligand>
</feature>
<dbReference type="NCBIfam" id="TIGR00125">
    <property type="entry name" value="cyt_tran_rel"/>
    <property type="match status" value="1"/>
</dbReference>
<dbReference type="InterPro" id="IPR004821">
    <property type="entry name" value="Cyt_trans-like"/>
</dbReference>
<sequence>MTTAVYPGSFDPVTNGHLDVISRGAELFDKVIVGVLHNSTKSPLFSVEERVRILNEATKDLTNVEIVAFSGLSVDFARQCKAKVIIRGLRAITDFEYELQMAQTNRVLAPDVDTMFLTTSLEYAYLSSTTVKEVAAFGGDISKFVPGFVMDEVHKKLKK</sequence>
<dbReference type="Gene3D" id="3.40.50.620">
    <property type="entry name" value="HUPs"/>
    <property type="match status" value="1"/>
</dbReference>
<organism evidence="11 12">
    <name type="scientific">Oliverpabstia intestinalis</name>
    <dbReference type="NCBI Taxonomy" id="2606633"/>
    <lineage>
        <taxon>Bacteria</taxon>
        <taxon>Bacillati</taxon>
        <taxon>Bacillota</taxon>
        <taxon>Clostridia</taxon>
        <taxon>Lachnospirales</taxon>
        <taxon>Lachnospiraceae</taxon>
        <taxon>Oliverpabstia</taxon>
    </lineage>
</organism>
<comment type="caution">
    <text evidence="11">The sequence shown here is derived from an EMBL/GenBank/DDBJ whole genome shotgun (WGS) entry which is preliminary data.</text>
</comment>
<dbReference type="PANTHER" id="PTHR21342:SF1">
    <property type="entry name" value="PHOSPHOPANTETHEINE ADENYLYLTRANSFERASE"/>
    <property type="match status" value="1"/>
</dbReference>
<keyword evidence="4 9" id="KW-0547">Nucleotide-binding</keyword>
<feature type="site" description="Transition state stabilizer" evidence="9">
    <location>
        <position position="17"/>
    </location>
</feature>
<feature type="binding site" evidence="9">
    <location>
        <begin position="88"/>
        <end position="90"/>
    </location>
    <ligand>
        <name>ATP</name>
        <dbReference type="ChEBI" id="CHEBI:30616"/>
    </ligand>
</feature>
<comment type="similarity">
    <text evidence="9">Belongs to the bacterial CoaD family.</text>
</comment>
<comment type="catalytic activity">
    <reaction evidence="8 9">
        <text>(R)-4'-phosphopantetheine + ATP + H(+) = 3'-dephospho-CoA + diphosphate</text>
        <dbReference type="Rhea" id="RHEA:19801"/>
        <dbReference type="ChEBI" id="CHEBI:15378"/>
        <dbReference type="ChEBI" id="CHEBI:30616"/>
        <dbReference type="ChEBI" id="CHEBI:33019"/>
        <dbReference type="ChEBI" id="CHEBI:57328"/>
        <dbReference type="ChEBI" id="CHEBI:61723"/>
        <dbReference type="EC" id="2.7.7.3"/>
    </reaction>
</comment>
<comment type="subunit">
    <text evidence="9">Homohexamer.</text>
</comment>
<evidence type="ECO:0000256" key="1">
    <source>
        <dbReference type="ARBA" id="ARBA00022490"/>
    </source>
</evidence>
<feature type="binding site" evidence="9">
    <location>
        <position position="17"/>
    </location>
    <ligand>
        <name>ATP</name>
        <dbReference type="ChEBI" id="CHEBI:30616"/>
    </ligand>
</feature>
<proteinExistence type="inferred from homology"/>
<evidence type="ECO:0000256" key="2">
    <source>
        <dbReference type="ARBA" id="ARBA00022679"/>
    </source>
</evidence>
<evidence type="ECO:0000256" key="7">
    <source>
        <dbReference type="ARBA" id="ARBA00022993"/>
    </source>
</evidence>
<dbReference type="AlphaFoldDB" id="A0A7X2P2Q6"/>
<evidence type="ECO:0000256" key="4">
    <source>
        <dbReference type="ARBA" id="ARBA00022741"/>
    </source>
</evidence>